<keyword evidence="2" id="KW-1185">Reference proteome</keyword>
<dbReference type="Proteomes" id="UP000184436">
    <property type="component" value="Unassembled WGS sequence"/>
</dbReference>
<gene>
    <name evidence="1" type="ORF">SAMN05444349_14714</name>
</gene>
<dbReference type="EMBL" id="FQVD01000047">
    <property type="protein sequence ID" value="SHF93152.1"/>
    <property type="molecule type" value="Genomic_DNA"/>
</dbReference>
<accession>A0A1M5FPP5</accession>
<reference evidence="1 2" key="1">
    <citation type="submission" date="2016-11" db="EMBL/GenBank/DDBJ databases">
        <authorList>
            <person name="Jaros S."/>
            <person name="Januszkiewicz K."/>
            <person name="Wedrychowicz H."/>
        </authorList>
    </citation>
    <scope>NUCLEOTIDE SEQUENCE [LARGE SCALE GENOMIC DNA]</scope>
    <source>
        <strain evidence="1 2">DSM 26883</strain>
    </source>
</reference>
<dbReference type="AlphaFoldDB" id="A0A1M5FPP5"/>
<organism evidence="1 2">
    <name type="scientific">Bacteroides faecichinchillae</name>
    <dbReference type="NCBI Taxonomy" id="871325"/>
    <lineage>
        <taxon>Bacteria</taxon>
        <taxon>Pseudomonadati</taxon>
        <taxon>Bacteroidota</taxon>
        <taxon>Bacteroidia</taxon>
        <taxon>Bacteroidales</taxon>
        <taxon>Bacteroidaceae</taxon>
        <taxon>Bacteroides</taxon>
    </lineage>
</organism>
<name>A0A1M5FPP5_9BACE</name>
<sequence>MEITHVTHSCSRDDFVIKSFLTHPHLHKSPYRRIIMSRPIIIPTKPIPRIQLLTVILVRLNTDCRSKRPSKRIISIRLLHIAILVCHNPGIPLMILQIEMVLPIRETHIPSLIEQHPQHPVLIDRISTVIRC</sequence>
<evidence type="ECO:0000313" key="2">
    <source>
        <dbReference type="Proteomes" id="UP000184436"/>
    </source>
</evidence>
<protein>
    <submittedName>
        <fullName evidence="1">Uncharacterized protein</fullName>
    </submittedName>
</protein>
<proteinExistence type="predicted"/>
<evidence type="ECO:0000313" key="1">
    <source>
        <dbReference type="EMBL" id="SHF93152.1"/>
    </source>
</evidence>